<keyword evidence="6 7" id="KW-0961">Cell wall biogenesis/degradation</keyword>
<dbReference type="Proteomes" id="UP000644699">
    <property type="component" value="Unassembled WGS sequence"/>
</dbReference>
<dbReference type="EMBL" id="BMIQ01000001">
    <property type="protein sequence ID" value="GGD87495.1"/>
    <property type="molecule type" value="Genomic_DNA"/>
</dbReference>
<dbReference type="PANTHER" id="PTHR36699:SF1">
    <property type="entry name" value="L,D-TRANSPEPTIDASE YAFK-RELATED"/>
    <property type="match status" value="1"/>
</dbReference>
<feature type="region of interest" description="Disordered" evidence="8">
    <location>
        <begin position="297"/>
        <end position="323"/>
    </location>
</feature>
<evidence type="ECO:0000256" key="6">
    <source>
        <dbReference type="ARBA" id="ARBA00023316"/>
    </source>
</evidence>
<evidence type="ECO:0000256" key="5">
    <source>
        <dbReference type="ARBA" id="ARBA00022984"/>
    </source>
</evidence>
<name>A0A917E103_9HYPH</name>
<proteinExistence type="inferred from homology"/>
<comment type="caution">
    <text evidence="10">The sequence shown here is derived from an EMBL/GenBank/DDBJ whole genome shotgun (WGS) entry which is preliminary data.</text>
</comment>
<keyword evidence="4 7" id="KW-0133">Cell shape</keyword>
<dbReference type="AlphaFoldDB" id="A0A917E103"/>
<dbReference type="GO" id="GO:0008360">
    <property type="term" value="P:regulation of cell shape"/>
    <property type="evidence" value="ECO:0007669"/>
    <property type="project" value="UniProtKB-UniRule"/>
</dbReference>
<evidence type="ECO:0000256" key="7">
    <source>
        <dbReference type="PROSITE-ProRule" id="PRU01373"/>
    </source>
</evidence>
<sequence>MSVALVLLACLGGCVSATEDVFETAKAAYTVKADKVRPEGSILVRIFKEESELELWRSGSDGRYALVKSFPMCRWSGKLGPKKATGDRQAPEGFYQVTAGLMNPNSKYHRSFNLGFPNPLEKSLGWSGDALMVHGACSSSGCYAMTDDGVSEIYAAAEKAFALGQSDFQVQAFPFRMTPQQMAKHASDPNISFWRNLKSGYDIFEVTRKEPEVSACAGRYVFDSRRKDGVASMDPRAACPALVAEVAPEVSERRKADLVAERETARTSVPSTAFAYSDGGMNPRFRDLLSRLGPQEMSRLTSRTSVPVSRPDAALADPFSAGR</sequence>
<comment type="similarity">
    <text evidence="2">Belongs to the YkuD family.</text>
</comment>
<gene>
    <name evidence="10" type="ORF">GCM10011390_02770</name>
</gene>
<comment type="pathway">
    <text evidence="1 7">Cell wall biogenesis; peptidoglycan biosynthesis.</text>
</comment>
<evidence type="ECO:0000259" key="9">
    <source>
        <dbReference type="PROSITE" id="PS52029"/>
    </source>
</evidence>
<feature type="domain" description="L,D-TPase catalytic" evidence="9">
    <location>
        <begin position="42"/>
        <end position="173"/>
    </location>
</feature>
<dbReference type="GO" id="GO:0016740">
    <property type="term" value="F:transferase activity"/>
    <property type="evidence" value="ECO:0007669"/>
    <property type="project" value="UniProtKB-KW"/>
</dbReference>
<evidence type="ECO:0000256" key="3">
    <source>
        <dbReference type="ARBA" id="ARBA00022679"/>
    </source>
</evidence>
<reference evidence="10" key="1">
    <citation type="journal article" date="2014" name="Int. J. Syst. Evol. Microbiol.">
        <title>Complete genome sequence of Corynebacterium casei LMG S-19264T (=DSM 44701T), isolated from a smear-ripened cheese.</title>
        <authorList>
            <consortium name="US DOE Joint Genome Institute (JGI-PGF)"/>
            <person name="Walter F."/>
            <person name="Albersmeier A."/>
            <person name="Kalinowski J."/>
            <person name="Ruckert C."/>
        </authorList>
    </citation>
    <scope>NUCLEOTIDE SEQUENCE</scope>
    <source>
        <strain evidence="10">CGMCC 1.15367</strain>
    </source>
</reference>
<dbReference type="GO" id="GO:0004180">
    <property type="term" value="F:carboxypeptidase activity"/>
    <property type="evidence" value="ECO:0007669"/>
    <property type="project" value="UniProtKB-ARBA"/>
</dbReference>
<dbReference type="GO" id="GO:0071555">
    <property type="term" value="P:cell wall organization"/>
    <property type="evidence" value="ECO:0007669"/>
    <property type="project" value="UniProtKB-UniRule"/>
</dbReference>
<dbReference type="PANTHER" id="PTHR36699">
    <property type="entry name" value="LD-TRANSPEPTIDASE"/>
    <property type="match status" value="1"/>
</dbReference>
<keyword evidence="11" id="KW-1185">Reference proteome</keyword>
<keyword evidence="3" id="KW-0808">Transferase</keyword>
<feature type="active site" description="Proton donor/acceptor" evidence="7">
    <location>
        <position position="134"/>
    </location>
</feature>
<keyword evidence="5 7" id="KW-0573">Peptidoglycan synthesis</keyword>
<evidence type="ECO:0000256" key="4">
    <source>
        <dbReference type="ARBA" id="ARBA00022960"/>
    </source>
</evidence>
<evidence type="ECO:0000313" key="11">
    <source>
        <dbReference type="Proteomes" id="UP000644699"/>
    </source>
</evidence>
<dbReference type="PROSITE" id="PS52029">
    <property type="entry name" value="LD_TPASE"/>
    <property type="match status" value="1"/>
</dbReference>
<reference evidence="10" key="2">
    <citation type="submission" date="2020-09" db="EMBL/GenBank/DDBJ databases">
        <authorList>
            <person name="Sun Q."/>
            <person name="Zhou Y."/>
        </authorList>
    </citation>
    <scope>NUCLEOTIDE SEQUENCE</scope>
    <source>
        <strain evidence="10">CGMCC 1.15367</strain>
    </source>
</reference>
<dbReference type="CDD" id="cd16913">
    <property type="entry name" value="YkuD_like"/>
    <property type="match status" value="1"/>
</dbReference>
<accession>A0A917E103</accession>
<evidence type="ECO:0000256" key="8">
    <source>
        <dbReference type="SAM" id="MobiDB-lite"/>
    </source>
</evidence>
<evidence type="ECO:0000313" key="10">
    <source>
        <dbReference type="EMBL" id="GGD87495.1"/>
    </source>
</evidence>
<dbReference type="GO" id="GO:0009252">
    <property type="term" value="P:peptidoglycan biosynthetic process"/>
    <property type="evidence" value="ECO:0007669"/>
    <property type="project" value="UniProtKB-KW"/>
</dbReference>
<dbReference type="SUPFAM" id="SSF141523">
    <property type="entry name" value="L,D-transpeptidase catalytic domain-like"/>
    <property type="match status" value="1"/>
</dbReference>
<dbReference type="RefSeq" id="WP_188906444.1">
    <property type="nucleotide sequence ID" value="NZ_BMIQ01000001.1"/>
</dbReference>
<dbReference type="InterPro" id="IPR005490">
    <property type="entry name" value="LD_TPept_cat_dom"/>
</dbReference>
<dbReference type="InterPro" id="IPR038063">
    <property type="entry name" value="Transpep_catalytic_dom"/>
</dbReference>
<feature type="compositionally biased region" description="Polar residues" evidence="8">
    <location>
        <begin position="298"/>
        <end position="307"/>
    </location>
</feature>
<evidence type="ECO:0000256" key="1">
    <source>
        <dbReference type="ARBA" id="ARBA00004752"/>
    </source>
</evidence>
<feature type="active site" description="Nucleophile" evidence="7">
    <location>
        <position position="142"/>
    </location>
</feature>
<organism evidence="10 11">
    <name type="scientific">Aureimonas endophytica</name>
    <dbReference type="NCBI Taxonomy" id="2027858"/>
    <lineage>
        <taxon>Bacteria</taxon>
        <taxon>Pseudomonadati</taxon>
        <taxon>Pseudomonadota</taxon>
        <taxon>Alphaproteobacteria</taxon>
        <taxon>Hyphomicrobiales</taxon>
        <taxon>Aurantimonadaceae</taxon>
        <taxon>Aureimonas</taxon>
    </lineage>
</organism>
<evidence type="ECO:0000256" key="2">
    <source>
        <dbReference type="ARBA" id="ARBA00005992"/>
    </source>
</evidence>
<protein>
    <recommendedName>
        <fullName evidence="9">L,D-TPase catalytic domain-containing protein</fullName>
    </recommendedName>
</protein>